<dbReference type="RefSeq" id="WP_189052386.1">
    <property type="nucleotide sequence ID" value="NZ_BMJQ01000031.1"/>
</dbReference>
<evidence type="ECO:0000313" key="3">
    <source>
        <dbReference type="EMBL" id="GGF49649.1"/>
    </source>
</evidence>
<comment type="caution">
    <text evidence="3">The sequence shown here is derived from an EMBL/GenBank/DDBJ whole genome shotgun (WGS) entry which is preliminary data.</text>
</comment>
<proteinExistence type="inferred from homology"/>
<reference evidence="3" key="2">
    <citation type="submission" date="2020-09" db="EMBL/GenBank/DDBJ databases">
        <authorList>
            <person name="Sun Q."/>
            <person name="Zhou Y."/>
        </authorList>
    </citation>
    <scope>NUCLEOTIDE SEQUENCE</scope>
    <source>
        <strain evidence="3">CGMCC 1.15725</strain>
    </source>
</reference>
<comment type="similarity">
    <text evidence="1">Belongs to the outer membrane factor (OMF) (TC 1.B.17) family.</text>
</comment>
<evidence type="ECO:0008006" key="5">
    <source>
        <dbReference type="Google" id="ProtNLM"/>
    </source>
</evidence>
<reference evidence="3" key="1">
    <citation type="journal article" date="2014" name="Int. J. Syst. Evol. Microbiol.">
        <title>Complete genome sequence of Corynebacterium casei LMG S-19264T (=DSM 44701T), isolated from a smear-ripened cheese.</title>
        <authorList>
            <consortium name="US DOE Joint Genome Institute (JGI-PGF)"/>
            <person name="Walter F."/>
            <person name="Albersmeier A."/>
            <person name="Kalinowski J."/>
            <person name="Ruckert C."/>
        </authorList>
    </citation>
    <scope>NUCLEOTIDE SEQUENCE</scope>
    <source>
        <strain evidence="3">CGMCC 1.15725</strain>
    </source>
</reference>
<dbReference type="Gene3D" id="1.20.1600.10">
    <property type="entry name" value="Outer membrane efflux proteins (OEP)"/>
    <property type="match status" value="2"/>
</dbReference>
<dbReference type="Pfam" id="PF02321">
    <property type="entry name" value="OEP"/>
    <property type="match status" value="1"/>
</dbReference>
<protein>
    <recommendedName>
        <fullName evidence="5">TolC family protein</fullName>
    </recommendedName>
</protein>
<dbReference type="Proteomes" id="UP000646365">
    <property type="component" value="Unassembled WGS sequence"/>
</dbReference>
<dbReference type="PROSITE" id="PS51257">
    <property type="entry name" value="PROKAR_LIPOPROTEIN"/>
    <property type="match status" value="1"/>
</dbReference>
<keyword evidence="2" id="KW-0732">Signal</keyword>
<evidence type="ECO:0000313" key="4">
    <source>
        <dbReference type="Proteomes" id="UP000646365"/>
    </source>
</evidence>
<dbReference type="InterPro" id="IPR010131">
    <property type="entry name" value="MdtP/NodT-like"/>
</dbReference>
<accession>A0A8J3E791</accession>
<dbReference type="PANTHER" id="PTHR30203">
    <property type="entry name" value="OUTER MEMBRANE CATION EFFLUX PROTEIN"/>
    <property type="match status" value="1"/>
</dbReference>
<dbReference type="EMBL" id="BMJQ01000031">
    <property type="protein sequence ID" value="GGF49649.1"/>
    <property type="molecule type" value="Genomic_DNA"/>
</dbReference>
<dbReference type="GO" id="GO:0015562">
    <property type="term" value="F:efflux transmembrane transporter activity"/>
    <property type="evidence" value="ECO:0007669"/>
    <property type="project" value="InterPro"/>
</dbReference>
<name>A0A8J3E791_9PROT</name>
<feature type="signal peptide" evidence="2">
    <location>
        <begin position="1"/>
        <end position="22"/>
    </location>
</feature>
<organism evidence="3 4">
    <name type="scientific">Aliidongia dinghuensis</name>
    <dbReference type="NCBI Taxonomy" id="1867774"/>
    <lineage>
        <taxon>Bacteria</taxon>
        <taxon>Pseudomonadati</taxon>
        <taxon>Pseudomonadota</taxon>
        <taxon>Alphaproteobacteria</taxon>
        <taxon>Rhodospirillales</taxon>
        <taxon>Dongiaceae</taxon>
        <taxon>Aliidongia</taxon>
    </lineage>
</organism>
<evidence type="ECO:0000256" key="2">
    <source>
        <dbReference type="SAM" id="SignalP"/>
    </source>
</evidence>
<dbReference type="AlphaFoldDB" id="A0A8J3E791"/>
<feature type="chain" id="PRO_5035284182" description="TolC family protein" evidence="2">
    <location>
        <begin position="23"/>
        <end position="468"/>
    </location>
</feature>
<keyword evidence="4" id="KW-1185">Reference proteome</keyword>
<dbReference type="InterPro" id="IPR003423">
    <property type="entry name" value="OMP_efflux"/>
</dbReference>
<gene>
    <name evidence="3" type="ORF">GCM10011611_65090</name>
</gene>
<sequence>MSRTFRRARRAAQFLSSCALLAACESYQSLPLPAAPHLAGDPASLRHDLPPDWPAGAAVALDPTQPLDAAGFAILALENNPDLIAARNDRGVAEAQVLQAGLLPNPQLSGNYTPLLTGPARFDAWTAGFTEDIKALVTLSAQRKAARLDARKVDADLLWQEWQVIGKARLLFVDSVEQQKLHEVLMENRALFAARAERSRKALAAGDIDLATAAPDLTALGDLDKQIHDLDRQMLTRQHDIDALLGLVPDVALKFVDHVDLPPIDPAAAEHDLANLPRHRPDLIALQLAYGAEEEKVRGAVLAQFPALLLGGTGGSDTSHVGTFGPQITLDLPIFNHNQGNIAIERATRQKLHDEYKSRIDAASGEVTAMLREQALLAHQIATVREDLSRATEIADRGDRAFRAGNIDERGYVDLQIVRLGKEQELVGLEQSELEQQVAIATLTGAGTPAIDLPTSEMAPPEVAAATE</sequence>
<evidence type="ECO:0000256" key="1">
    <source>
        <dbReference type="ARBA" id="ARBA00007613"/>
    </source>
</evidence>
<dbReference type="SUPFAM" id="SSF56954">
    <property type="entry name" value="Outer membrane efflux proteins (OEP)"/>
    <property type="match status" value="1"/>
</dbReference>